<evidence type="ECO:0000259" key="1">
    <source>
        <dbReference type="Pfam" id="PF13460"/>
    </source>
</evidence>
<proteinExistence type="predicted"/>
<dbReference type="SUPFAM" id="SSF51735">
    <property type="entry name" value="NAD(P)-binding Rossmann-fold domains"/>
    <property type="match status" value="1"/>
</dbReference>
<dbReference type="EMBL" id="JQCF01000032">
    <property type="protein sequence ID" value="KRN97713.1"/>
    <property type="molecule type" value="Genomic_DNA"/>
</dbReference>
<dbReference type="PANTHER" id="PTHR15020">
    <property type="entry name" value="FLAVIN REDUCTASE-RELATED"/>
    <property type="match status" value="1"/>
</dbReference>
<feature type="domain" description="NAD(P)-binding" evidence="1">
    <location>
        <begin position="7"/>
        <end position="189"/>
    </location>
</feature>
<dbReference type="InterPro" id="IPR036291">
    <property type="entry name" value="NAD(P)-bd_dom_sf"/>
</dbReference>
<dbReference type="RefSeq" id="WP_057881664.1">
    <property type="nucleotide sequence ID" value="NZ_JQCF01000032.1"/>
</dbReference>
<dbReference type="PATRIC" id="fig|993692.3.peg.1662"/>
<dbReference type="PANTHER" id="PTHR15020:SF50">
    <property type="entry name" value="UPF0659 PROTEIN YMR090W"/>
    <property type="match status" value="1"/>
</dbReference>
<dbReference type="Pfam" id="PF13460">
    <property type="entry name" value="NAD_binding_10"/>
    <property type="match status" value="1"/>
</dbReference>
<dbReference type="OrthoDB" id="9785372at2"/>
<dbReference type="Proteomes" id="UP000051006">
    <property type="component" value="Unassembled WGS sequence"/>
</dbReference>
<protein>
    <recommendedName>
        <fullName evidence="1">NAD(P)-binding domain-containing protein</fullName>
    </recommendedName>
</protein>
<dbReference type="STRING" id="993692.IV57_GL001637"/>
<dbReference type="AlphaFoldDB" id="A0A0R2L8G5"/>
<dbReference type="CDD" id="cd05243">
    <property type="entry name" value="SDR_a5"/>
    <property type="match status" value="1"/>
</dbReference>
<comment type="caution">
    <text evidence="2">The sequence shown here is derived from an EMBL/GenBank/DDBJ whole genome shotgun (WGS) entry which is preliminary data.</text>
</comment>
<accession>A0A0R2L8G5</accession>
<dbReference type="InterPro" id="IPR016040">
    <property type="entry name" value="NAD(P)-bd_dom"/>
</dbReference>
<evidence type="ECO:0000313" key="2">
    <source>
        <dbReference type="EMBL" id="KRN97713.1"/>
    </source>
</evidence>
<keyword evidence="3" id="KW-1185">Reference proteome</keyword>
<evidence type="ECO:0000313" key="3">
    <source>
        <dbReference type="Proteomes" id="UP000051006"/>
    </source>
</evidence>
<name>A0A0R2L8G5_9LACO</name>
<gene>
    <name evidence="2" type="ORF">IV57_GL001637</name>
</gene>
<reference evidence="2 3" key="1">
    <citation type="journal article" date="2015" name="Genome Announc.">
        <title>Expanding the biotechnology potential of lactobacilli through comparative genomics of 213 strains and associated genera.</title>
        <authorList>
            <person name="Sun Z."/>
            <person name="Harris H.M."/>
            <person name="McCann A."/>
            <person name="Guo C."/>
            <person name="Argimon S."/>
            <person name="Zhang W."/>
            <person name="Yang X."/>
            <person name="Jeffery I.B."/>
            <person name="Cooney J.C."/>
            <person name="Kagawa T.F."/>
            <person name="Liu W."/>
            <person name="Song Y."/>
            <person name="Salvetti E."/>
            <person name="Wrobel A."/>
            <person name="Rasinkangas P."/>
            <person name="Parkhill J."/>
            <person name="Rea M.C."/>
            <person name="O'Sullivan O."/>
            <person name="Ritari J."/>
            <person name="Douillard F.P."/>
            <person name="Paul Ross R."/>
            <person name="Yang R."/>
            <person name="Briner A.E."/>
            <person name="Felis G.E."/>
            <person name="de Vos W.M."/>
            <person name="Barrangou R."/>
            <person name="Klaenhammer T.R."/>
            <person name="Caufield P.W."/>
            <person name="Cui Y."/>
            <person name="Zhang H."/>
            <person name="O'Toole P.W."/>
        </authorList>
    </citation>
    <scope>NUCLEOTIDE SEQUENCE [LARGE SCALE GENOMIC DNA]</scope>
    <source>
        <strain evidence="2 3">DSM 24716</strain>
    </source>
</reference>
<organism evidence="2 3">
    <name type="scientific">Companilactobacillus kimchiensis</name>
    <dbReference type="NCBI Taxonomy" id="993692"/>
    <lineage>
        <taxon>Bacteria</taxon>
        <taxon>Bacillati</taxon>
        <taxon>Bacillota</taxon>
        <taxon>Bacilli</taxon>
        <taxon>Lactobacillales</taxon>
        <taxon>Lactobacillaceae</taxon>
        <taxon>Companilactobacillus</taxon>
    </lineage>
</organism>
<sequence>MKILVIGANGRTGLQIATTLKNSGYEVIAGVHSPNHIDYVKKLNLAVRKIDLIDMTVAQIAQEMTDIDTIVFASGAPQTQPELAMWIDLDGAAKTMQAAQKNNIKRFIMLSAAGAENRKTWDIYDIPSYYLAKYYAEDYLKKSGLIYTIIRPAILTDDIPRDKVGLIDTGDPRVSRSDVASVVLQAIENSGFKNTDFNLYFGNTDIDKIK</sequence>
<dbReference type="Gene3D" id="3.40.50.720">
    <property type="entry name" value="NAD(P)-binding Rossmann-like Domain"/>
    <property type="match status" value="1"/>
</dbReference>